<dbReference type="Proteomes" id="UP000230750">
    <property type="component" value="Unassembled WGS sequence"/>
</dbReference>
<dbReference type="Pfam" id="PF17921">
    <property type="entry name" value="Integrase_H2C2"/>
    <property type="match status" value="1"/>
</dbReference>
<dbReference type="InterPro" id="IPR012337">
    <property type="entry name" value="RNaseH-like_sf"/>
</dbReference>
<protein>
    <recommendedName>
        <fullName evidence="2">Integrase catalytic domain-containing protein</fullName>
    </recommendedName>
</protein>
<sequence length="537" mass="62015">MNTTNVREGTTTLPGFSNTEMLEKQLAQNELKVVIGALNEGSKPQNWDNDSKEMKTLMREWDRMVTKEGVLYRSVKDNRGSEPNLQLVVPFELREQIFQQLHDLAGHLGADRTFKQVCKRFYWPQMFTDIQQRCKSCKRCCLRKVTSSQQKEPMVPIQTSAPFQTLAVDFLTLERSTCGRETVLVMTDLFTKYAITVPTKDTTAKTTARALWKHCFQIYGCPARLLSDQGPNFEANTIQELCSMYGIKKCHTTPYHPAGNGQCERMNRTLLNLLGTLPPEQKQKWPEHLPEVIHAYNNTVHASTGYTPFFLMFGRHARLPVDFMIKGSDEKQPIPTAGAYDSWVQEHHRKYVSAFNHVRDNLDRAAQRQKKAVNQRLRTHLLIPGERVLVRNRKVRGRCKIQDKWEEDVYIVAKQPNPDIPVYAILPENGKGKERVIHRNELKLCTFQEDMKPDDDRKLNVPDLKEKEKEEVMHPLYTWRRPIKKIEEKKPQENAVENITNSTQIRRSERGNKGVPPPRFGTNAIGTDTTVFDLGWV</sequence>
<dbReference type="InterPro" id="IPR041588">
    <property type="entry name" value="Integrase_H2C2"/>
</dbReference>
<reference evidence="3 4" key="1">
    <citation type="journal article" date="2017" name="PLoS Biol.">
        <title>The sea cucumber genome provides insights into morphological evolution and visceral regeneration.</title>
        <authorList>
            <person name="Zhang X."/>
            <person name="Sun L."/>
            <person name="Yuan J."/>
            <person name="Sun Y."/>
            <person name="Gao Y."/>
            <person name="Zhang L."/>
            <person name="Li S."/>
            <person name="Dai H."/>
            <person name="Hamel J.F."/>
            <person name="Liu C."/>
            <person name="Yu Y."/>
            <person name="Liu S."/>
            <person name="Lin W."/>
            <person name="Guo K."/>
            <person name="Jin S."/>
            <person name="Xu P."/>
            <person name="Storey K.B."/>
            <person name="Huan P."/>
            <person name="Zhang T."/>
            <person name="Zhou Y."/>
            <person name="Zhang J."/>
            <person name="Lin C."/>
            <person name="Li X."/>
            <person name="Xing L."/>
            <person name="Huo D."/>
            <person name="Sun M."/>
            <person name="Wang L."/>
            <person name="Mercier A."/>
            <person name="Li F."/>
            <person name="Yang H."/>
            <person name="Xiang J."/>
        </authorList>
    </citation>
    <scope>NUCLEOTIDE SEQUENCE [LARGE SCALE GENOMIC DNA]</scope>
    <source>
        <strain evidence="3">Shaxun</strain>
        <tissue evidence="3">Muscle</tissue>
    </source>
</reference>
<name>A0A2G8LFH4_STIJA</name>
<gene>
    <name evidence="3" type="ORF">BSL78_04103</name>
</gene>
<proteinExistence type="predicted"/>
<dbReference type="EMBL" id="MRZV01000096">
    <property type="protein sequence ID" value="PIK59003.1"/>
    <property type="molecule type" value="Genomic_DNA"/>
</dbReference>
<dbReference type="Gene3D" id="1.10.340.70">
    <property type="match status" value="1"/>
</dbReference>
<dbReference type="InterPro" id="IPR050951">
    <property type="entry name" value="Retrovirus_Pol_polyprotein"/>
</dbReference>
<evidence type="ECO:0000259" key="2">
    <source>
        <dbReference type="PROSITE" id="PS50994"/>
    </source>
</evidence>
<dbReference type="InterPro" id="IPR036397">
    <property type="entry name" value="RNaseH_sf"/>
</dbReference>
<dbReference type="InterPro" id="IPR001584">
    <property type="entry name" value="Integrase_cat-core"/>
</dbReference>
<evidence type="ECO:0000313" key="3">
    <source>
        <dbReference type="EMBL" id="PIK59003.1"/>
    </source>
</evidence>
<evidence type="ECO:0000256" key="1">
    <source>
        <dbReference type="SAM" id="MobiDB-lite"/>
    </source>
</evidence>
<dbReference type="PANTHER" id="PTHR37984">
    <property type="entry name" value="PROTEIN CBG26694"/>
    <property type="match status" value="1"/>
</dbReference>
<dbReference type="FunFam" id="3.30.420.10:FF:000032">
    <property type="entry name" value="Retrovirus-related Pol polyprotein from transposon 297-like Protein"/>
    <property type="match status" value="1"/>
</dbReference>
<accession>A0A2G8LFH4</accession>
<dbReference type="AlphaFoldDB" id="A0A2G8LFH4"/>
<evidence type="ECO:0000313" key="4">
    <source>
        <dbReference type="Proteomes" id="UP000230750"/>
    </source>
</evidence>
<dbReference type="PANTHER" id="PTHR37984:SF15">
    <property type="entry name" value="INTEGRASE CATALYTIC DOMAIN-CONTAINING PROTEIN"/>
    <property type="match status" value="1"/>
</dbReference>
<dbReference type="Gene3D" id="3.30.420.10">
    <property type="entry name" value="Ribonuclease H-like superfamily/Ribonuclease H"/>
    <property type="match status" value="1"/>
</dbReference>
<dbReference type="Pfam" id="PF00665">
    <property type="entry name" value="rve"/>
    <property type="match status" value="1"/>
</dbReference>
<feature type="region of interest" description="Disordered" evidence="1">
    <location>
        <begin position="501"/>
        <end position="522"/>
    </location>
</feature>
<dbReference type="FunFam" id="1.10.340.70:FF:000001">
    <property type="entry name" value="Retrovirus-related Pol polyprotein from transposon gypsy-like Protein"/>
    <property type="match status" value="1"/>
</dbReference>
<dbReference type="GO" id="GO:0003676">
    <property type="term" value="F:nucleic acid binding"/>
    <property type="evidence" value="ECO:0007669"/>
    <property type="project" value="InterPro"/>
</dbReference>
<feature type="domain" description="Integrase catalytic" evidence="2">
    <location>
        <begin position="158"/>
        <end position="316"/>
    </location>
</feature>
<dbReference type="SUPFAM" id="SSF53098">
    <property type="entry name" value="Ribonuclease H-like"/>
    <property type="match status" value="1"/>
</dbReference>
<dbReference type="GO" id="GO:0015074">
    <property type="term" value="P:DNA integration"/>
    <property type="evidence" value="ECO:0007669"/>
    <property type="project" value="InterPro"/>
</dbReference>
<keyword evidence="4" id="KW-1185">Reference proteome</keyword>
<dbReference type="OrthoDB" id="441285at2759"/>
<organism evidence="3 4">
    <name type="scientific">Stichopus japonicus</name>
    <name type="common">Sea cucumber</name>
    <dbReference type="NCBI Taxonomy" id="307972"/>
    <lineage>
        <taxon>Eukaryota</taxon>
        <taxon>Metazoa</taxon>
        <taxon>Echinodermata</taxon>
        <taxon>Eleutherozoa</taxon>
        <taxon>Echinozoa</taxon>
        <taxon>Holothuroidea</taxon>
        <taxon>Aspidochirotacea</taxon>
        <taxon>Aspidochirotida</taxon>
        <taxon>Stichopodidae</taxon>
        <taxon>Apostichopus</taxon>
    </lineage>
</organism>
<comment type="caution">
    <text evidence="3">The sequence shown here is derived from an EMBL/GenBank/DDBJ whole genome shotgun (WGS) entry which is preliminary data.</text>
</comment>
<dbReference type="PROSITE" id="PS50994">
    <property type="entry name" value="INTEGRASE"/>
    <property type="match status" value="1"/>
</dbReference>